<comment type="caution">
    <text evidence="3">The sequence shown here is derived from an EMBL/GenBank/DDBJ whole genome shotgun (WGS) entry which is preliminary data.</text>
</comment>
<dbReference type="STRING" id="1231657.A0A1Y1Z8C7"/>
<dbReference type="EMBL" id="MCFA01000116">
    <property type="protein sequence ID" value="ORY06529.1"/>
    <property type="molecule type" value="Genomic_DNA"/>
</dbReference>
<dbReference type="PANTHER" id="PTHR47332">
    <property type="entry name" value="SET DOMAIN-CONTAINING PROTEIN 5"/>
    <property type="match status" value="1"/>
</dbReference>
<dbReference type="CDD" id="cd20071">
    <property type="entry name" value="SET_SMYD"/>
    <property type="match status" value="1"/>
</dbReference>
<dbReference type="Proteomes" id="UP000193144">
    <property type="component" value="Unassembled WGS sequence"/>
</dbReference>
<dbReference type="Gene3D" id="1.25.40.10">
    <property type="entry name" value="Tetratricopeptide repeat domain"/>
    <property type="match status" value="1"/>
</dbReference>
<proteinExistence type="predicted"/>
<dbReference type="Gene3D" id="2.170.270.10">
    <property type="entry name" value="SET domain"/>
    <property type="match status" value="1"/>
</dbReference>
<dbReference type="OrthoDB" id="265717at2759"/>
<evidence type="ECO:0000259" key="2">
    <source>
        <dbReference type="PROSITE" id="PS50280"/>
    </source>
</evidence>
<dbReference type="SMART" id="SM00317">
    <property type="entry name" value="SET"/>
    <property type="match status" value="1"/>
</dbReference>
<keyword evidence="1" id="KW-0732">Signal</keyword>
<dbReference type="InterPro" id="IPR001214">
    <property type="entry name" value="SET_dom"/>
</dbReference>
<accession>A0A1Y1Z8C7</accession>
<dbReference type="InterPro" id="IPR053185">
    <property type="entry name" value="SET_domain_protein"/>
</dbReference>
<protein>
    <recommendedName>
        <fullName evidence="2">SET domain-containing protein</fullName>
    </recommendedName>
</protein>
<keyword evidence="4" id="KW-1185">Reference proteome</keyword>
<evidence type="ECO:0000256" key="1">
    <source>
        <dbReference type="SAM" id="SignalP"/>
    </source>
</evidence>
<dbReference type="AlphaFoldDB" id="A0A1Y1Z8C7"/>
<evidence type="ECO:0000313" key="3">
    <source>
        <dbReference type="EMBL" id="ORY06529.1"/>
    </source>
</evidence>
<dbReference type="PANTHER" id="PTHR47332:SF6">
    <property type="entry name" value="SET DOMAIN-CONTAINING PROTEIN"/>
    <property type="match status" value="1"/>
</dbReference>
<dbReference type="Pfam" id="PF00856">
    <property type="entry name" value="SET"/>
    <property type="match status" value="1"/>
</dbReference>
<dbReference type="InterPro" id="IPR046341">
    <property type="entry name" value="SET_dom_sf"/>
</dbReference>
<evidence type="ECO:0000313" key="4">
    <source>
        <dbReference type="Proteomes" id="UP000193144"/>
    </source>
</evidence>
<feature type="signal peptide" evidence="1">
    <location>
        <begin position="1"/>
        <end position="19"/>
    </location>
</feature>
<name>A0A1Y1Z8C7_9PLEO</name>
<feature type="domain" description="SET" evidence="2">
    <location>
        <begin position="135"/>
        <end position="284"/>
    </location>
</feature>
<sequence length="423" mass="47825">MWLFYLYFTVFHLSSISLADWSSASAIRLSRQCWREWPLFSADIQSSSDGLTELVFDGSQHSSSRFDGGSSINSGPWTYAPVCTRLLESLGSQLCVYTNRSFSNGRGISIFTTPRIAKEFAALPAFQHPQAQDINTFSGAWYTRELPGKGMGMMAKKQLNFGDRVTAYTPALIAHLEQELSTLEREKYFRIAISQLPRPLQDRFLKLATVYGDPRIKVQDVVKANTFQLHAGGQDHLAVFPETARLNHACAPNAQYVLDPVHLTHTVAATRPIEPDEEITISYTSPLEPTDMRQRHLSDGFHFTCSCPRCIARDKSDATLQRMMDMQKVLNDWQPTSMASPKLAEKMLQLYRDEGLEGFLDIPYGFAALAYNAVGDSNKAEKYAKAAQEAILMKDGPWTANMQIWNEMLENPKRHWSFRARSR</sequence>
<gene>
    <name evidence="3" type="ORF">BCR34DRAFT_590600</name>
</gene>
<dbReference type="InterPro" id="IPR011990">
    <property type="entry name" value="TPR-like_helical_dom_sf"/>
</dbReference>
<feature type="chain" id="PRO_5013073261" description="SET domain-containing protein" evidence="1">
    <location>
        <begin position="20"/>
        <end position="423"/>
    </location>
</feature>
<dbReference type="PROSITE" id="PS50280">
    <property type="entry name" value="SET"/>
    <property type="match status" value="1"/>
</dbReference>
<dbReference type="SUPFAM" id="SSF82199">
    <property type="entry name" value="SET domain"/>
    <property type="match status" value="1"/>
</dbReference>
<organism evidence="3 4">
    <name type="scientific">Clohesyomyces aquaticus</name>
    <dbReference type="NCBI Taxonomy" id="1231657"/>
    <lineage>
        <taxon>Eukaryota</taxon>
        <taxon>Fungi</taxon>
        <taxon>Dikarya</taxon>
        <taxon>Ascomycota</taxon>
        <taxon>Pezizomycotina</taxon>
        <taxon>Dothideomycetes</taxon>
        <taxon>Pleosporomycetidae</taxon>
        <taxon>Pleosporales</taxon>
        <taxon>Lindgomycetaceae</taxon>
        <taxon>Clohesyomyces</taxon>
    </lineage>
</organism>
<reference evidence="3 4" key="1">
    <citation type="submission" date="2016-07" db="EMBL/GenBank/DDBJ databases">
        <title>Pervasive Adenine N6-methylation of Active Genes in Fungi.</title>
        <authorList>
            <consortium name="DOE Joint Genome Institute"/>
            <person name="Mondo S.J."/>
            <person name="Dannebaum R.O."/>
            <person name="Kuo R.C."/>
            <person name="Labutti K."/>
            <person name="Haridas S."/>
            <person name="Kuo A."/>
            <person name="Salamov A."/>
            <person name="Ahrendt S.R."/>
            <person name="Lipzen A."/>
            <person name="Sullivan W."/>
            <person name="Andreopoulos W.B."/>
            <person name="Clum A."/>
            <person name="Lindquist E."/>
            <person name="Daum C."/>
            <person name="Ramamoorthy G.K."/>
            <person name="Gryganskyi A."/>
            <person name="Culley D."/>
            <person name="Magnuson J.K."/>
            <person name="James T.Y."/>
            <person name="O'Malley M.A."/>
            <person name="Stajich J.E."/>
            <person name="Spatafora J.W."/>
            <person name="Visel A."/>
            <person name="Grigoriev I.V."/>
        </authorList>
    </citation>
    <scope>NUCLEOTIDE SEQUENCE [LARGE SCALE GENOMIC DNA]</scope>
    <source>
        <strain evidence="3 4">CBS 115471</strain>
    </source>
</reference>